<name>A0A8S9GFN2_BRACR</name>
<accession>A0A8S9GFN2</accession>
<feature type="compositionally biased region" description="Basic and acidic residues" evidence="1">
    <location>
        <begin position="250"/>
        <end position="262"/>
    </location>
</feature>
<gene>
    <name evidence="2" type="ORF">F2Q68_00031914</name>
</gene>
<dbReference type="AlphaFoldDB" id="A0A8S9GFN2"/>
<feature type="compositionally biased region" description="Basic residues" evidence="1">
    <location>
        <begin position="233"/>
        <end position="249"/>
    </location>
</feature>
<protein>
    <submittedName>
        <fullName evidence="2">Uncharacterized protein</fullName>
    </submittedName>
</protein>
<dbReference type="EMBL" id="QGKW02002005">
    <property type="protein sequence ID" value="KAF2544169.1"/>
    <property type="molecule type" value="Genomic_DNA"/>
</dbReference>
<dbReference type="Proteomes" id="UP000712281">
    <property type="component" value="Unassembled WGS sequence"/>
</dbReference>
<proteinExistence type="predicted"/>
<sequence length="278" mass="31705">MLVLKLKQETFRLTGFPLALQLLAFRAIPMLQSKIPAPSNEQTIMDLTEPNLPNHPSIELDSVLLVEDNPTLLVTPLIPVVRGPQPGWGLWSNEKTYDNVIYMEQLIANNHRFSKTMWPGGDCSEPVFTFTPTPEEPVHKKHTVLRKRKESKLKPHKVAKEKALLVTPLIPVLRGPQPGWGLWSNEKTYDNLTYMEQLIANNHRFSKTMWPGGDCWEPVFTFTPTPEEPVHKKHTVLRKRKESKLKPHKVAKEKAVDTEQRRITRLQAASTPTPGPTN</sequence>
<feature type="region of interest" description="Disordered" evidence="1">
    <location>
        <begin position="233"/>
        <end position="278"/>
    </location>
</feature>
<dbReference type="PANTHER" id="PTHR48449">
    <property type="entry name" value="DUF1985 DOMAIN-CONTAINING PROTEIN"/>
    <property type="match status" value="1"/>
</dbReference>
<evidence type="ECO:0000313" key="3">
    <source>
        <dbReference type="Proteomes" id="UP000712281"/>
    </source>
</evidence>
<reference evidence="2" key="1">
    <citation type="submission" date="2019-12" db="EMBL/GenBank/DDBJ databases">
        <title>Genome sequencing and annotation of Brassica cretica.</title>
        <authorList>
            <person name="Studholme D.J."/>
            <person name="Sarris P.F."/>
        </authorList>
    </citation>
    <scope>NUCLEOTIDE SEQUENCE</scope>
    <source>
        <strain evidence="2">PFS-001/15</strain>
        <tissue evidence="2">Leaf</tissue>
    </source>
</reference>
<dbReference type="PANTHER" id="PTHR48449:SF1">
    <property type="entry name" value="DUF1985 DOMAIN-CONTAINING PROTEIN"/>
    <property type="match status" value="1"/>
</dbReference>
<comment type="caution">
    <text evidence="2">The sequence shown here is derived from an EMBL/GenBank/DDBJ whole genome shotgun (WGS) entry which is preliminary data.</text>
</comment>
<evidence type="ECO:0000313" key="2">
    <source>
        <dbReference type="EMBL" id="KAF2544169.1"/>
    </source>
</evidence>
<evidence type="ECO:0000256" key="1">
    <source>
        <dbReference type="SAM" id="MobiDB-lite"/>
    </source>
</evidence>
<organism evidence="2 3">
    <name type="scientific">Brassica cretica</name>
    <name type="common">Mustard</name>
    <dbReference type="NCBI Taxonomy" id="69181"/>
    <lineage>
        <taxon>Eukaryota</taxon>
        <taxon>Viridiplantae</taxon>
        <taxon>Streptophyta</taxon>
        <taxon>Embryophyta</taxon>
        <taxon>Tracheophyta</taxon>
        <taxon>Spermatophyta</taxon>
        <taxon>Magnoliopsida</taxon>
        <taxon>eudicotyledons</taxon>
        <taxon>Gunneridae</taxon>
        <taxon>Pentapetalae</taxon>
        <taxon>rosids</taxon>
        <taxon>malvids</taxon>
        <taxon>Brassicales</taxon>
        <taxon>Brassicaceae</taxon>
        <taxon>Brassiceae</taxon>
        <taxon>Brassica</taxon>
    </lineage>
</organism>